<dbReference type="Gene3D" id="2.120.10.80">
    <property type="entry name" value="Kelch-type beta propeller"/>
    <property type="match status" value="2"/>
</dbReference>
<proteinExistence type="predicted"/>
<dbReference type="Pfam" id="PF24681">
    <property type="entry name" value="Kelch_KLHDC2_KLHL20_DRC7"/>
    <property type="match status" value="1"/>
</dbReference>
<keyword evidence="2" id="KW-0677">Repeat</keyword>
<protein>
    <submittedName>
        <fullName evidence="3">Uncharacterized protein</fullName>
    </submittedName>
</protein>
<dbReference type="HOGENOM" id="CLU_862182_0_0_1"/>
<evidence type="ECO:0000313" key="3">
    <source>
        <dbReference type="EMBL" id="ABO96712.1"/>
    </source>
</evidence>
<reference evidence="3 4" key="1">
    <citation type="journal article" date="2007" name="Proc. Natl. Acad. Sci. U.S.A.">
        <title>The tiny eukaryote Ostreococcus provides genomic insights into the paradox of plankton speciation.</title>
        <authorList>
            <person name="Palenik B."/>
            <person name="Grimwood J."/>
            <person name="Aerts A."/>
            <person name="Rouze P."/>
            <person name="Salamov A."/>
            <person name="Putnam N."/>
            <person name="Dupont C."/>
            <person name="Jorgensen R."/>
            <person name="Derelle E."/>
            <person name="Rombauts S."/>
            <person name="Zhou K."/>
            <person name="Otillar R."/>
            <person name="Merchant S.S."/>
            <person name="Podell S."/>
            <person name="Gaasterland T."/>
            <person name="Napoli C."/>
            <person name="Gendler K."/>
            <person name="Manuell A."/>
            <person name="Tai V."/>
            <person name="Vallon O."/>
            <person name="Piganeau G."/>
            <person name="Jancek S."/>
            <person name="Heijde M."/>
            <person name="Jabbari K."/>
            <person name="Bowler C."/>
            <person name="Lohr M."/>
            <person name="Robbens S."/>
            <person name="Werner G."/>
            <person name="Dubchak I."/>
            <person name="Pazour G.J."/>
            <person name="Ren Q."/>
            <person name="Paulsen I."/>
            <person name="Delwiche C."/>
            <person name="Schmutz J."/>
            <person name="Rokhsar D."/>
            <person name="Van de Peer Y."/>
            <person name="Moreau H."/>
            <person name="Grigoriev I.V."/>
        </authorList>
    </citation>
    <scope>NUCLEOTIDE SEQUENCE [LARGE SCALE GENOMIC DNA]</scope>
    <source>
        <strain evidence="3 4">CCE9901</strain>
    </source>
</reference>
<gene>
    <name evidence="3" type="ORF">OSTLU_94478</name>
</gene>
<dbReference type="InterPro" id="IPR052124">
    <property type="entry name" value="Rab9_kelch_effector"/>
</dbReference>
<keyword evidence="1" id="KW-0880">Kelch repeat</keyword>
<sequence length="323" mass="35194">MTRMRMEGYFVGTAAFVWEDEVYTYGGLAHEGEFVTSVYRWSGRGACYEVAATAADGEVGVPPGRYGHGAVVHGDLLYVFGGQGQFGCLNDLWVFDFVACTWTLVDVIGDPPPSRTGHCMCISDNVLFVFAGKDVQPGQDVVIYNDLYGFDLAESEWLTIDTQWKHPVGGDACAMAARNSTLYILSPNETSIEMVVWVLQLSAAGTPRWTMVARAGQVPSPRTSFLSCVYGANWIVHGGRVLLQDDVLGDTYVFHFPTAEWARLNPESDTDPRFSHAGACVDGALVILHGSRDPSIRASPEEAGVCIAINLEAYLPFPTGEEE</sequence>
<dbReference type="OrthoDB" id="10250130at2759"/>
<feature type="non-terminal residue" evidence="3">
    <location>
        <position position="323"/>
    </location>
</feature>
<evidence type="ECO:0000256" key="1">
    <source>
        <dbReference type="ARBA" id="ARBA00022441"/>
    </source>
</evidence>
<dbReference type="OMA" id="GWFNDLF"/>
<dbReference type="PANTHER" id="PTHR46647:SF1">
    <property type="entry name" value="RAB9 EFFECTOR PROTEIN WITH KELCH MOTIFS"/>
    <property type="match status" value="1"/>
</dbReference>
<keyword evidence="4" id="KW-1185">Reference proteome</keyword>
<dbReference type="PANTHER" id="PTHR46647">
    <property type="entry name" value="RAB9 EFFECTOR PROTEIN WITH KELCH MOTIFS"/>
    <property type="match status" value="1"/>
</dbReference>
<dbReference type="Proteomes" id="UP000001568">
    <property type="component" value="Chromosome 6"/>
</dbReference>
<accession>A4RYN1</accession>
<dbReference type="eggNOG" id="KOG0379">
    <property type="taxonomic scope" value="Eukaryota"/>
</dbReference>
<organism evidence="3 4">
    <name type="scientific">Ostreococcus lucimarinus (strain CCE9901)</name>
    <dbReference type="NCBI Taxonomy" id="436017"/>
    <lineage>
        <taxon>Eukaryota</taxon>
        <taxon>Viridiplantae</taxon>
        <taxon>Chlorophyta</taxon>
        <taxon>Mamiellophyceae</taxon>
        <taxon>Mamiellales</taxon>
        <taxon>Bathycoccaceae</taxon>
        <taxon>Ostreococcus</taxon>
    </lineage>
</organism>
<dbReference type="SUPFAM" id="SSF117281">
    <property type="entry name" value="Kelch motif"/>
    <property type="match status" value="1"/>
</dbReference>
<dbReference type="InterPro" id="IPR015915">
    <property type="entry name" value="Kelch-typ_b-propeller"/>
</dbReference>
<evidence type="ECO:0000256" key="2">
    <source>
        <dbReference type="ARBA" id="ARBA00022737"/>
    </source>
</evidence>
<dbReference type="RefSeq" id="XP_001418419.1">
    <property type="nucleotide sequence ID" value="XM_001418382.1"/>
</dbReference>
<dbReference type="GeneID" id="5002217"/>
<evidence type="ECO:0000313" key="4">
    <source>
        <dbReference type="Proteomes" id="UP000001568"/>
    </source>
</evidence>
<dbReference type="AlphaFoldDB" id="A4RYN1"/>
<dbReference type="STRING" id="436017.A4RYN1"/>
<dbReference type="KEGG" id="olu:OSTLU_94478"/>
<dbReference type="EMBL" id="CP000586">
    <property type="protein sequence ID" value="ABO96712.1"/>
    <property type="molecule type" value="Genomic_DNA"/>
</dbReference>
<name>A4RYN1_OSTLU</name>
<dbReference type="Gramene" id="ABO96712">
    <property type="protein sequence ID" value="ABO96712"/>
    <property type="gene ID" value="OSTLU_94478"/>
</dbReference>